<dbReference type="AlphaFoldDB" id="A0A0D3AIZ1"/>
<evidence type="ECO:0000313" key="9">
    <source>
        <dbReference type="EnsemblPlants" id="Bo2g011740.1"/>
    </source>
</evidence>
<comment type="subcellular location">
    <subcellularLocation>
        <location evidence="1">Secreted</location>
    </subcellularLocation>
</comment>
<sequence length="73" mass="8161">MGMSKSIKVIVSLALVVFLAFAATKIEAARTIDYPTLNKDHGLACDTLHPKICKKQEINHYQKGCEESEHCRD</sequence>
<dbReference type="eggNOG" id="ENOG502SW1C">
    <property type="taxonomic scope" value="Eukaryota"/>
</dbReference>
<keyword evidence="4" id="KW-0372">Hormone</keyword>
<dbReference type="STRING" id="109376.A0A0D3AIZ1"/>
<feature type="chain" id="PRO_5002256732" evidence="8">
    <location>
        <begin position="29"/>
        <end position="73"/>
    </location>
</feature>
<dbReference type="HOGENOM" id="CLU_184731_1_0_1"/>
<evidence type="ECO:0000256" key="4">
    <source>
        <dbReference type="ARBA" id="ARBA00022702"/>
    </source>
</evidence>
<evidence type="ECO:0000256" key="8">
    <source>
        <dbReference type="SAM" id="SignalP"/>
    </source>
</evidence>
<dbReference type="Gramene" id="Bo2g011740.1">
    <property type="protein sequence ID" value="Bo2g011740.1"/>
    <property type="gene ID" value="Bo2g011740"/>
</dbReference>
<keyword evidence="3" id="KW-0964">Secreted</keyword>
<dbReference type="PANTHER" id="PTHR34270:SF8">
    <property type="entry name" value="(RAPE) HYPOTHETICAL PROTEIN"/>
    <property type="match status" value="1"/>
</dbReference>
<dbReference type="EnsemblPlants" id="Bo2g011740.1">
    <property type="protein sequence ID" value="Bo2g011740.1"/>
    <property type="gene ID" value="Bo2g011740"/>
</dbReference>
<organism evidence="9 10">
    <name type="scientific">Brassica oleracea var. oleracea</name>
    <dbReference type="NCBI Taxonomy" id="109376"/>
    <lineage>
        <taxon>Eukaryota</taxon>
        <taxon>Viridiplantae</taxon>
        <taxon>Streptophyta</taxon>
        <taxon>Embryophyta</taxon>
        <taxon>Tracheophyta</taxon>
        <taxon>Spermatophyta</taxon>
        <taxon>Magnoliopsida</taxon>
        <taxon>eudicotyledons</taxon>
        <taxon>Gunneridae</taxon>
        <taxon>Pentapetalae</taxon>
        <taxon>rosids</taxon>
        <taxon>malvids</taxon>
        <taxon>Brassicales</taxon>
        <taxon>Brassicaceae</taxon>
        <taxon>Brassiceae</taxon>
        <taxon>Brassica</taxon>
    </lineage>
</organism>
<reference evidence="9" key="2">
    <citation type="submission" date="2015-03" db="UniProtKB">
        <authorList>
            <consortium name="EnsemblPlants"/>
        </authorList>
    </citation>
    <scope>IDENTIFICATION</scope>
</reference>
<feature type="signal peptide" evidence="8">
    <location>
        <begin position="1"/>
        <end position="28"/>
    </location>
</feature>
<keyword evidence="5 8" id="KW-0732">Signal</keyword>
<evidence type="ECO:0000256" key="6">
    <source>
        <dbReference type="ARBA" id="ARBA00023157"/>
    </source>
</evidence>
<evidence type="ECO:0000256" key="7">
    <source>
        <dbReference type="ARBA" id="ARBA00037228"/>
    </source>
</evidence>
<evidence type="ECO:0000256" key="2">
    <source>
        <dbReference type="ARBA" id="ARBA00009178"/>
    </source>
</evidence>
<name>A0A0D3AIZ1_BRAOL</name>
<keyword evidence="10" id="KW-1185">Reference proteome</keyword>
<dbReference type="GO" id="GO:0005179">
    <property type="term" value="F:hormone activity"/>
    <property type="evidence" value="ECO:0007669"/>
    <property type="project" value="UniProtKB-KW"/>
</dbReference>
<evidence type="ECO:0000256" key="3">
    <source>
        <dbReference type="ARBA" id="ARBA00022525"/>
    </source>
</evidence>
<reference evidence="9 10" key="1">
    <citation type="journal article" date="2014" name="Genome Biol.">
        <title>Transcriptome and methylome profiling reveals relics of genome dominance in the mesopolyploid Brassica oleracea.</title>
        <authorList>
            <person name="Parkin I.A."/>
            <person name="Koh C."/>
            <person name="Tang H."/>
            <person name="Robinson S.J."/>
            <person name="Kagale S."/>
            <person name="Clarke W.E."/>
            <person name="Town C.D."/>
            <person name="Nixon J."/>
            <person name="Krishnakumar V."/>
            <person name="Bidwell S.L."/>
            <person name="Denoeud F."/>
            <person name="Belcram H."/>
            <person name="Links M.G."/>
            <person name="Just J."/>
            <person name="Clarke C."/>
            <person name="Bender T."/>
            <person name="Huebert T."/>
            <person name="Mason A.S."/>
            <person name="Pires J.C."/>
            <person name="Barker G."/>
            <person name="Moore J."/>
            <person name="Walley P.G."/>
            <person name="Manoli S."/>
            <person name="Batley J."/>
            <person name="Edwards D."/>
            <person name="Nelson M.N."/>
            <person name="Wang X."/>
            <person name="Paterson A.H."/>
            <person name="King G."/>
            <person name="Bancroft I."/>
            <person name="Chalhoub B."/>
            <person name="Sharpe A.G."/>
        </authorList>
    </citation>
    <scope>NUCLEOTIDE SEQUENCE</scope>
    <source>
        <strain evidence="9 10">cv. TO1000</strain>
    </source>
</reference>
<dbReference type="GO" id="GO:0005576">
    <property type="term" value="C:extracellular region"/>
    <property type="evidence" value="ECO:0007669"/>
    <property type="project" value="UniProtKB-SubCell"/>
</dbReference>
<evidence type="ECO:0000313" key="10">
    <source>
        <dbReference type="Proteomes" id="UP000032141"/>
    </source>
</evidence>
<accession>A0A0D3AIZ1</accession>
<dbReference type="Proteomes" id="UP000032141">
    <property type="component" value="Chromosome C2"/>
</dbReference>
<evidence type="ECO:0000256" key="5">
    <source>
        <dbReference type="ARBA" id="ARBA00022729"/>
    </source>
</evidence>
<keyword evidence="6" id="KW-1015">Disulfide bond</keyword>
<dbReference type="PANTHER" id="PTHR34270">
    <property type="entry name" value="PROTEIN RALF-LIKE 15-RELATED"/>
    <property type="match status" value="1"/>
</dbReference>
<protein>
    <submittedName>
        <fullName evidence="9">Uncharacterized protein</fullName>
    </submittedName>
</protein>
<dbReference type="InterPro" id="IPR008801">
    <property type="entry name" value="RALF"/>
</dbReference>
<proteinExistence type="inferred from homology"/>
<dbReference type="Pfam" id="PF05498">
    <property type="entry name" value="RALF"/>
    <property type="match status" value="1"/>
</dbReference>
<comment type="function">
    <text evidence="7">Cell signaling peptide that may regulate plant stress, growth, and development. Mediates a rapid alkalinization of extracellular space by mediating a transient increase in the cytoplasmic Ca(2+) concentration leading to a calcium-dependent signaling events through a cell surface receptor and a concomitant activation of some intracellular mitogen-activated protein kinases.</text>
</comment>
<dbReference type="OMA" id="KQEMSHY"/>
<dbReference type="GO" id="GO:0040008">
    <property type="term" value="P:regulation of growth"/>
    <property type="evidence" value="ECO:0007669"/>
    <property type="project" value="UniProtKB-ARBA"/>
</dbReference>
<comment type="similarity">
    <text evidence="2">Belongs to the plant rapid alkalinization factor (RALF) family.</text>
</comment>
<evidence type="ECO:0000256" key="1">
    <source>
        <dbReference type="ARBA" id="ARBA00004613"/>
    </source>
</evidence>